<dbReference type="Pfam" id="PF07734">
    <property type="entry name" value="FBA_1"/>
    <property type="match status" value="1"/>
</dbReference>
<feature type="non-terminal residue" evidence="2">
    <location>
        <position position="1"/>
    </location>
</feature>
<reference evidence="2 3" key="1">
    <citation type="journal article" date="2013" name="Proc. Natl. Acad. Sci. U.S.A.">
        <title>Fine-scale variation in meiotic recombination in Mimulus inferred from population shotgun sequencing.</title>
        <authorList>
            <person name="Hellsten U."/>
            <person name="Wright K.M."/>
            <person name="Jenkins J."/>
            <person name="Shu S."/>
            <person name="Yuan Y."/>
            <person name="Wessler S.R."/>
            <person name="Schmutz J."/>
            <person name="Willis J.H."/>
            <person name="Rokhsar D.S."/>
        </authorList>
    </citation>
    <scope>NUCLEOTIDE SEQUENCE [LARGE SCALE GENOMIC DNA]</scope>
    <source>
        <strain evidence="3">cv. DUN x IM62</strain>
    </source>
</reference>
<sequence>RRRRRRRRAMAEKRLTSNLPEEIMEEILYNLPIKSVLRFKCVSKSWLSTISSKTFIKDHLKRSIAEDEEKPGLKVLTNRKILFNYVKPAARLSYSIGSFSLCKNPKITPTLYDIPIQNVGFMHIIGSCNGLILIMIEGKLVLWNPSTRIYRVIPSPSFNEAIFLHDGPFHVRYGFGYDESNDDYKVICIKDTNYFPEPYHYETRMYSSKTNSWKKFDNCEKHLHGTHDGILVNGRLHWLVQYNRSTGSRDIVSLDLAEEKYQTFSHGVEYSSGVVSLVELGGYLGLMNLMSGADVNVWVMKEYGVTESWTKVWTLSNFIDQLPRKCVGDIGKLKPLCWSKNGDISIAFGQYVVVCNGKNVLRKSRVGSVFEHRIQPIVYVESLVSA</sequence>
<dbReference type="Gene3D" id="1.20.1280.50">
    <property type="match status" value="1"/>
</dbReference>
<evidence type="ECO:0000259" key="1">
    <source>
        <dbReference type="PROSITE" id="PS50181"/>
    </source>
</evidence>
<protein>
    <recommendedName>
        <fullName evidence="1">F-box domain-containing protein</fullName>
    </recommendedName>
</protein>
<gene>
    <name evidence="2" type="ORF">MIMGU_mgv1a020858mg</name>
</gene>
<dbReference type="SUPFAM" id="SSF81383">
    <property type="entry name" value="F-box domain"/>
    <property type="match status" value="1"/>
</dbReference>
<dbReference type="InterPro" id="IPR001810">
    <property type="entry name" value="F-box_dom"/>
</dbReference>
<dbReference type="AlphaFoldDB" id="A0A022S2L4"/>
<feature type="domain" description="F-box" evidence="1">
    <location>
        <begin position="13"/>
        <end position="59"/>
    </location>
</feature>
<dbReference type="PANTHER" id="PTHR31672">
    <property type="entry name" value="BNACNNG10540D PROTEIN"/>
    <property type="match status" value="1"/>
</dbReference>
<dbReference type="eggNOG" id="ENOG502QUVH">
    <property type="taxonomic scope" value="Eukaryota"/>
</dbReference>
<dbReference type="EMBL" id="KI630180">
    <property type="protein sequence ID" value="EYU45520.1"/>
    <property type="molecule type" value="Genomic_DNA"/>
</dbReference>
<dbReference type="CDD" id="cd22157">
    <property type="entry name" value="F-box_AtFBW1-like"/>
    <property type="match status" value="1"/>
</dbReference>
<dbReference type="STRING" id="4155.A0A022S2L4"/>
<dbReference type="InterPro" id="IPR006527">
    <property type="entry name" value="F-box-assoc_dom_typ1"/>
</dbReference>
<dbReference type="InterPro" id="IPR036047">
    <property type="entry name" value="F-box-like_dom_sf"/>
</dbReference>
<dbReference type="Pfam" id="PF00646">
    <property type="entry name" value="F-box"/>
    <property type="match status" value="1"/>
</dbReference>
<proteinExistence type="predicted"/>
<evidence type="ECO:0000313" key="3">
    <source>
        <dbReference type="Proteomes" id="UP000030748"/>
    </source>
</evidence>
<dbReference type="PROSITE" id="PS50181">
    <property type="entry name" value="FBOX"/>
    <property type="match status" value="1"/>
</dbReference>
<dbReference type="SMART" id="SM00256">
    <property type="entry name" value="FBOX"/>
    <property type="match status" value="1"/>
</dbReference>
<dbReference type="InterPro" id="IPR050796">
    <property type="entry name" value="SCF_F-box_component"/>
</dbReference>
<accession>A0A022S2L4</accession>
<dbReference type="Proteomes" id="UP000030748">
    <property type="component" value="Unassembled WGS sequence"/>
</dbReference>
<name>A0A022S2L4_ERYGU</name>
<evidence type="ECO:0000313" key="2">
    <source>
        <dbReference type="EMBL" id="EYU45520.1"/>
    </source>
</evidence>
<dbReference type="InterPro" id="IPR017451">
    <property type="entry name" value="F-box-assoc_interact_dom"/>
</dbReference>
<keyword evidence="3" id="KW-1185">Reference proteome</keyword>
<dbReference type="NCBIfam" id="TIGR01640">
    <property type="entry name" value="F_box_assoc_1"/>
    <property type="match status" value="1"/>
</dbReference>
<organism evidence="2 3">
    <name type="scientific">Erythranthe guttata</name>
    <name type="common">Yellow monkey flower</name>
    <name type="synonym">Mimulus guttatus</name>
    <dbReference type="NCBI Taxonomy" id="4155"/>
    <lineage>
        <taxon>Eukaryota</taxon>
        <taxon>Viridiplantae</taxon>
        <taxon>Streptophyta</taxon>
        <taxon>Embryophyta</taxon>
        <taxon>Tracheophyta</taxon>
        <taxon>Spermatophyta</taxon>
        <taxon>Magnoliopsida</taxon>
        <taxon>eudicotyledons</taxon>
        <taxon>Gunneridae</taxon>
        <taxon>Pentapetalae</taxon>
        <taxon>asterids</taxon>
        <taxon>lamiids</taxon>
        <taxon>Lamiales</taxon>
        <taxon>Phrymaceae</taxon>
        <taxon>Erythranthe</taxon>
    </lineage>
</organism>
<dbReference type="PANTHER" id="PTHR31672:SF13">
    <property type="entry name" value="F-BOX PROTEIN CPR30-LIKE"/>
    <property type="match status" value="1"/>
</dbReference>